<dbReference type="Proteomes" id="UP001229421">
    <property type="component" value="Unassembled WGS sequence"/>
</dbReference>
<evidence type="ECO:0000313" key="2">
    <source>
        <dbReference type="EMBL" id="KAK1408670.1"/>
    </source>
</evidence>
<accession>A0AAD8JW59</accession>
<organism evidence="2 3">
    <name type="scientific">Tagetes erecta</name>
    <name type="common">African marigold</name>
    <dbReference type="NCBI Taxonomy" id="13708"/>
    <lineage>
        <taxon>Eukaryota</taxon>
        <taxon>Viridiplantae</taxon>
        <taxon>Streptophyta</taxon>
        <taxon>Embryophyta</taxon>
        <taxon>Tracheophyta</taxon>
        <taxon>Spermatophyta</taxon>
        <taxon>Magnoliopsida</taxon>
        <taxon>eudicotyledons</taxon>
        <taxon>Gunneridae</taxon>
        <taxon>Pentapetalae</taxon>
        <taxon>asterids</taxon>
        <taxon>campanulids</taxon>
        <taxon>Asterales</taxon>
        <taxon>Asteraceae</taxon>
        <taxon>Asteroideae</taxon>
        <taxon>Heliantheae alliance</taxon>
        <taxon>Tageteae</taxon>
        <taxon>Tagetes</taxon>
    </lineage>
</organism>
<keyword evidence="3" id="KW-1185">Reference proteome</keyword>
<sequence length="67" mass="7570">MDGTTNIDANGFNGGRGSQDQESGDVQRWIFTKREKHNTEIETFDLQQPSEAQIIIIVIIDHQKKLG</sequence>
<evidence type="ECO:0000256" key="1">
    <source>
        <dbReference type="SAM" id="MobiDB-lite"/>
    </source>
</evidence>
<protein>
    <submittedName>
        <fullName evidence="2">Uncharacterized protein</fullName>
    </submittedName>
</protein>
<dbReference type="EMBL" id="JAUHHV010000011">
    <property type="protein sequence ID" value="KAK1408670.1"/>
    <property type="molecule type" value="Genomic_DNA"/>
</dbReference>
<name>A0AAD8JW59_TARER</name>
<dbReference type="AlphaFoldDB" id="A0AAD8JW59"/>
<comment type="caution">
    <text evidence="2">The sequence shown here is derived from an EMBL/GenBank/DDBJ whole genome shotgun (WGS) entry which is preliminary data.</text>
</comment>
<feature type="region of interest" description="Disordered" evidence="1">
    <location>
        <begin position="1"/>
        <end position="26"/>
    </location>
</feature>
<evidence type="ECO:0000313" key="3">
    <source>
        <dbReference type="Proteomes" id="UP001229421"/>
    </source>
</evidence>
<gene>
    <name evidence="2" type="ORF">QVD17_40645</name>
</gene>
<reference evidence="2" key="1">
    <citation type="journal article" date="2023" name="bioRxiv">
        <title>Improved chromosome-level genome assembly for marigold (Tagetes erecta).</title>
        <authorList>
            <person name="Jiang F."/>
            <person name="Yuan L."/>
            <person name="Wang S."/>
            <person name="Wang H."/>
            <person name="Xu D."/>
            <person name="Wang A."/>
            <person name="Fan W."/>
        </authorList>
    </citation>
    <scope>NUCLEOTIDE SEQUENCE</scope>
    <source>
        <strain evidence="2">WSJ</strain>
        <tissue evidence="2">Leaf</tissue>
    </source>
</reference>
<proteinExistence type="predicted"/>